<evidence type="ECO:0000313" key="2">
    <source>
        <dbReference type="Proteomes" id="UP000195331"/>
    </source>
</evidence>
<accession>A0A1Y0C1M7</accession>
<dbReference type="Proteomes" id="UP000195331">
    <property type="component" value="Chromosome"/>
</dbReference>
<keyword evidence="2" id="KW-1185">Reference proteome</keyword>
<gene>
    <name evidence="1" type="ORF">BTO20_11115</name>
</gene>
<sequence length="81" mass="8063">MATTPDGRGYDELVDDVRDGVGDVAAVVDPGESTGAGGSLECCAVMTTATINATIATIPPRPASATAVGRSCHGVVSASRW</sequence>
<reference evidence="1 2" key="1">
    <citation type="submission" date="2017-04" db="EMBL/GenBank/DDBJ databases">
        <title>Whole Genome Sequence of 1,4-Dioxane Degrading Bacterium Mycobacterium dioxanotrophicus PH-06.</title>
        <authorList>
            <person name="He Y."/>
        </authorList>
    </citation>
    <scope>NUCLEOTIDE SEQUENCE [LARGE SCALE GENOMIC DNA]</scope>
    <source>
        <strain evidence="1 2">PH-06</strain>
    </source>
</reference>
<dbReference type="KEGG" id="mdx:BTO20_11115"/>
<protein>
    <submittedName>
        <fullName evidence="1">Uncharacterized protein</fullName>
    </submittedName>
</protein>
<dbReference type="AlphaFoldDB" id="A0A1Y0C1M7"/>
<organism evidence="1 2">
    <name type="scientific">Mycobacterium dioxanotrophicus</name>
    <dbReference type="NCBI Taxonomy" id="482462"/>
    <lineage>
        <taxon>Bacteria</taxon>
        <taxon>Bacillati</taxon>
        <taxon>Actinomycetota</taxon>
        <taxon>Actinomycetes</taxon>
        <taxon>Mycobacteriales</taxon>
        <taxon>Mycobacteriaceae</taxon>
        <taxon>Mycobacterium</taxon>
    </lineage>
</organism>
<evidence type="ECO:0000313" key="1">
    <source>
        <dbReference type="EMBL" id="ART69062.1"/>
    </source>
</evidence>
<proteinExistence type="predicted"/>
<dbReference type="EMBL" id="CP020809">
    <property type="protein sequence ID" value="ART69062.1"/>
    <property type="molecule type" value="Genomic_DNA"/>
</dbReference>
<name>A0A1Y0C1M7_9MYCO</name>